<dbReference type="GO" id="GO:0005886">
    <property type="term" value="C:plasma membrane"/>
    <property type="evidence" value="ECO:0007669"/>
    <property type="project" value="UniProtKB-SubCell"/>
</dbReference>
<keyword evidence="5 6" id="KW-0472">Membrane</keyword>
<organism evidence="7 10">
    <name type="scientific">Aliirhizobium cellulosilyticum</name>
    <dbReference type="NCBI Taxonomy" id="393664"/>
    <lineage>
        <taxon>Bacteria</taxon>
        <taxon>Pseudomonadati</taxon>
        <taxon>Pseudomonadota</taxon>
        <taxon>Alphaproteobacteria</taxon>
        <taxon>Hyphomicrobiales</taxon>
        <taxon>Rhizobiaceae</taxon>
        <taxon>Aliirhizobium</taxon>
    </lineage>
</organism>
<comment type="caution">
    <text evidence="7">The sequence shown here is derived from an EMBL/GenBank/DDBJ whole genome shotgun (WGS) entry which is preliminary data.</text>
</comment>
<dbReference type="EMBL" id="JACIGW010000006">
    <property type="protein sequence ID" value="MBB4350682.1"/>
    <property type="molecule type" value="Genomic_DNA"/>
</dbReference>
<keyword evidence="4 6" id="KW-1133">Transmembrane helix</keyword>
<evidence type="ECO:0000313" key="8">
    <source>
        <dbReference type="EMBL" id="MBB4413877.1"/>
    </source>
</evidence>
<proteinExistence type="predicted"/>
<keyword evidence="3 6" id="KW-0812">Transmembrane</keyword>
<protein>
    <submittedName>
        <fullName evidence="7">Nitric oxide reductase NorF protein</fullName>
    </submittedName>
</protein>
<feature type="transmembrane region" description="Helical" evidence="6">
    <location>
        <begin position="33"/>
        <end position="51"/>
    </location>
</feature>
<evidence type="ECO:0000313" key="12">
    <source>
        <dbReference type="Proteomes" id="UP000576087"/>
    </source>
</evidence>
<sequence>MHDTRFPILRTFILVLILAIGGATIATLSDGNLIAIGTVLLIAFVKARFVILDFMELRHGQRGMALSLLAWCALLLLVALARPLLVSYLA</sequence>
<keyword evidence="2" id="KW-1003">Cell membrane</keyword>
<dbReference type="RefSeq" id="WP_183827796.1">
    <property type="nucleotide sequence ID" value="NZ_JACIGW010000006.1"/>
</dbReference>
<dbReference type="Pfam" id="PF03626">
    <property type="entry name" value="COX4_pro"/>
    <property type="match status" value="1"/>
</dbReference>
<evidence type="ECO:0000256" key="1">
    <source>
        <dbReference type="ARBA" id="ARBA00004651"/>
    </source>
</evidence>
<dbReference type="EMBL" id="JACIGY010000007">
    <property type="protein sequence ID" value="MBB4413877.1"/>
    <property type="molecule type" value="Genomic_DNA"/>
</dbReference>
<dbReference type="Proteomes" id="UP000524535">
    <property type="component" value="Unassembled WGS sequence"/>
</dbReference>
<feature type="transmembrane region" description="Helical" evidence="6">
    <location>
        <begin position="63"/>
        <end position="85"/>
    </location>
</feature>
<evidence type="ECO:0000256" key="6">
    <source>
        <dbReference type="SAM" id="Phobius"/>
    </source>
</evidence>
<evidence type="ECO:0000313" key="11">
    <source>
        <dbReference type="Proteomes" id="UP000524535"/>
    </source>
</evidence>
<dbReference type="EMBL" id="JACIHM010000007">
    <property type="protein sequence ID" value="MBB4448492.1"/>
    <property type="molecule type" value="Genomic_DNA"/>
</dbReference>
<dbReference type="Proteomes" id="UP000576087">
    <property type="component" value="Unassembled WGS sequence"/>
</dbReference>
<dbReference type="Proteomes" id="UP000520770">
    <property type="component" value="Unassembled WGS sequence"/>
</dbReference>
<evidence type="ECO:0000256" key="2">
    <source>
        <dbReference type="ARBA" id="ARBA00022475"/>
    </source>
</evidence>
<name>A0A7W6SCR3_9HYPH</name>
<evidence type="ECO:0000313" key="9">
    <source>
        <dbReference type="EMBL" id="MBB4448492.1"/>
    </source>
</evidence>
<comment type="subcellular location">
    <subcellularLocation>
        <location evidence="1">Cell membrane</location>
        <topology evidence="1">Multi-pass membrane protein</topology>
    </subcellularLocation>
</comment>
<dbReference type="AlphaFoldDB" id="A0A7W6SCR3"/>
<dbReference type="InterPro" id="IPR005171">
    <property type="entry name" value="Cyt_c_oxidase_su4_prok"/>
</dbReference>
<keyword evidence="11" id="KW-1185">Reference proteome</keyword>
<evidence type="ECO:0000256" key="5">
    <source>
        <dbReference type="ARBA" id="ARBA00023136"/>
    </source>
</evidence>
<feature type="transmembrane region" description="Helical" evidence="6">
    <location>
        <begin position="7"/>
        <end position="27"/>
    </location>
</feature>
<reference evidence="10 11" key="1">
    <citation type="submission" date="2020-08" db="EMBL/GenBank/DDBJ databases">
        <title>Genomic Encyclopedia of Type Strains, Phase IV (KMG-V): Genome sequencing to study the core and pangenomes of soil and plant-associated prokaryotes.</title>
        <authorList>
            <person name="Whitman W."/>
        </authorList>
    </citation>
    <scope>NUCLEOTIDE SEQUENCE [LARGE SCALE GENOMIC DNA]</scope>
    <source>
        <strain evidence="8 11">SEMIA 444</strain>
        <strain evidence="7 10">SEMIA 448</strain>
        <strain evidence="9 12">SEMIA 452</strain>
    </source>
</reference>
<evidence type="ECO:0000256" key="3">
    <source>
        <dbReference type="ARBA" id="ARBA00022692"/>
    </source>
</evidence>
<gene>
    <name evidence="8" type="ORF">GGE31_004415</name>
    <name evidence="7" type="ORF">GGE33_004456</name>
    <name evidence="9" type="ORF">GGE35_004338</name>
</gene>
<evidence type="ECO:0000313" key="10">
    <source>
        <dbReference type="Proteomes" id="UP000520770"/>
    </source>
</evidence>
<accession>A0A7W6SCR3</accession>
<evidence type="ECO:0000256" key="4">
    <source>
        <dbReference type="ARBA" id="ARBA00022989"/>
    </source>
</evidence>
<evidence type="ECO:0000313" key="7">
    <source>
        <dbReference type="EMBL" id="MBB4350682.1"/>
    </source>
</evidence>